<dbReference type="Gene3D" id="1.10.20.140">
    <property type="match status" value="1"/>
</dbReference>
<evidence type="ECO:0000313" key="15">
    <source>
        <dbReference type="Proteomes" id="UP000784435"/>
    </source>
</evidence>
<evidence type="ECO:0000256" key="9">
    <source>
        <dbReference type="ARBA" id="ARBA00049563"/>
    </source>
</evidence>
<keyword evidence="7 10" id="KW-0067">ATP-binding</keyword>
<evidence type="ECO:0000256" key="2">
    <source>
        <dbReference type="ARBA" id="ARBA00003213"/>
    </source>
</evidence>
<dbReference type="AlphaFoldDB" id="A0A921MDR5"/>
<dbReference type="Pfam" id="PF01715">
    <property type="entry name" value="IPPT"/>
    <property type="match status" value="1"/>
</dbReference>
<dbReference type="EMBL" id="DYUK01000153">
    <property type="protein sequence ID" value="HJG80178.1"/>
    <property type="molecule type" value="Genomic_DNA"/>
</dbReference>
<dbReference type="Proteomes" id="UP000784435">
    <property type="component" value="Unassembled WGS sequence"/>
</dbReference>
<dbReference type="PANTHER" id="PTHR11088:SF60">
    <property type="entry name" value="TRNA DIMETHYLALLYLTRANSFERASE"/>
    <property type="match status" value="1"/>
</dbReference>
<evidence type="ECO:0000256" key="6">
    <source>
        <dbReference type="ARBA" id="ARBA00022741"/>
    </source>
</evidence>
<dbReference type="NCBIfam" id="TIGR00174">
    <property type="entry name" value="miaA"/>
    <property type="match status" value="1"/>
</dbReference>
<keyword evidence="4 10" id="KW-0808">Transferase</keyword>
<accession>A0A921MDR5</accession>
<feature type="site" description="Interaction with substrate tRNA" evidence="10">
    <location>
        <position position="125"/>
    </location>
</feature>
<dbReference type="FunFam" id="1.10.20.140:FF:000001">
    <property type="entry name" value="tRNA dimethylallyltransferase"/>
    <property type="match status" value="1"/>
</dbReference>
<dbReference type="GO" id="GO:0006400">
    <property type="term" value="P:tRNA modification"/>
    <property type="evidence" value="ECO:0007669"/>
    <property type="project" value="TreeGrafter"/>
</dbReference>
<organism evidence="14 15">
    <name type="scientific">Brevibacterium senegalense</name>
    <dbReference type="NCBI Taxonomy" id="1033736"/>
    <lineage>
        <taxon>Bacteria</taxon>
        <taxon>Bacillati</taxon>
        <taxon>Actinomycetota</taxon>
        <taxon>Actinomycetes</taxon>
        <taxon>Micrococcales</taxon>
        <taxon>Brevibacteriaceae</taxon>
        <taxon>Brevibacterium</taxon>
    </lineage>
</organism>
<evidence type="ECO:0000256" key="5">
    <source>
        <dbReference type="ARBA" id="ARBA00022694"/>
    </source>
</evidence>
<keyword evidence="6 10" id="KW-0547">Nucleotide-binding</keyword>
<reference evidence="14" key="1">
    <citation type="journal article" date="2021" name="PeerJ">
        <title>Extensive microbial diversity within the chicken gut microbiome revealed by metagenomics and culture.</title>
        <authorList>
            <person name="Gilroy R."/>
            <person name="Ravi A."/>
            <person name="Getino M."/>
            <person name="Pursley I."/>
            <person name="Horton D.L."/>
            <person name="Alikhan N.F."/>
            <person name="Baker D."/>
            <person name="Gharbi K."/>
            <person name="Hall N."/>
            <person name="Watson M."/>
            <person name="Adriaenssens E.M."/>
            <person name="Foster-Nyarko E."/>
            <person name="Jarju S."/>
            <person name="Secka A."/>
            <person name="Antonio M."/>
            <person name="Oren A."/>
            <person name="Chaudhuri R.R."/>
            <person name="La Ragione R."/>
            <person name="Hildebrand F."/>
            <person name="Pallen M.J."/>
        </authorList>
    </citation>
    <scope>NUCLEOTIDE SEQUENCE</scope>
    <source>
        <strain evidence="14">ChiGjej5B5-7349</strain>
    </source>
</reference>
<keyword evidence="8 10" id="KW-0460">Magnesium</keyword>
<evidence type="ECO:0000256" key="4">
    <source>
        <dbReference type="ARBA" id="ARBA00022679"/>
    </source>
</evidence>
<dbReference type="SUPFAM" id="SSF52540">
    <property type="entry name" value="P-loop containing nucleoside triphosphate hydrolases"/>
    <property type="match status" value="1"/>
</dbReference>
<feature type="binding site" evidence="10">
    <location>
        <begin position="15"/>
        <end position="20"/>
    </location>
    <ligand>
        <name>substrate</name>
    </ligand>
</feature>
<evidence type="ECO:0000256" key="7">
    <source>
        <dbReference type="ARBA" id="ARBA00022840"/>
    </source>
</evidence>
<evidence type="ECO:0000256" key="1">
    <source>
        <dbReference type="ARBA" id="ARBA00001946"/>
    </source>
</evidence>
<comment type="similarity">
    <text evidence="3 10 13">Belongs to the IPP transferase family.</text>
</comment>
<comment type="caution">
    <text evidence="14">The sequence shown here is derived from an EMBL/GenBank/DDBJ whole genome shotgun (WGS) entry which is preliminary data.</text>
</comment>
<feature type="site" description="Interaction with substrate tRNA" evidence="10">
    <location>
        <position position="104"/>
    </location>
</feature>
<dbReference type="HAMAP" id="MF_00185">
    <property type="entry name" value="IPP_trans"/>
    <property type="match status" value="1"/>
</dbReference>
<comment type="catalytic activity">
    <reaction evidence="9 10 11">
        <text>adenosine(37) in tRNA + dimethylallyl diphosphate = N(6)-dimethylallyladenosine(37) in tRNA + diphosphate</text>
        <dbReference type="Rhea" id="RHEA:26482"/>
        <dbReference type="Rhea" id="RHEA-COMP:10162"/>
        <dbReference type="Rhea" id="RHEA-COMP:10375"/>
        <dbReference type="ChEBI" id="CHEBI:33019"/>
        <dbReference type="ChEBI" id="CHEBI:57623"/>
        <dbReference type="ChEBI" id="CHEBI:74411"/>
        <dbReference type="ChEBI" id="CHEBI:74415"/>
        <dbReference type="EC" id="2.5.1.75"/>
    </reaction>
</comment>
<feature type="binding site" evidence="10">
    <location>
        <begin position="13"/>
        <end position="20"/>
    </location>
    <ligand>
        <name>ATP</name>
        <dbReference type="ChEBI" id="CHEBI:30616"/>
    </ligand>
</feature>
<evidence type="ECO:0000313" key="14">
    <source>
        <dbReference type="EMBL" id="HJG80178.1"/>
    </source>
</evidence>
<protein>
    <recommendedName>
        <fullName evidence="10">tRNA dimethylallyltransferase</fullName>
        <ecNumber evidence="10">2.5.1.75</ecNumber>
    </recommendedName>
    <alternativeName>
        <fullName evidence="10">Dimethylallyl diphosphate:tRNA dimethylallyltransferase</fullName>
        <shortName evidence="10">DMAPP:tRNA dimethylallyltransferase</shortName>
        <shortName evidence="10">DMATase</shortName>
    </alternativeName>
    <alternativeName>
        <fullName evidence="10">Isopentenyl-diphosphate:tRNA isopentenyltransferase</fullName>
        <shortName evidence="10">IPP transferase</shortName>
        <shortName evidence="10">IPPT</shortName>
        <shortName evidence="10">IPTase</shortName>
    </alternativeName>
</protein>
<proteinExistence type="inferred from homology"/>
<evidence type="ECO:0000256" key="12">
    <source>
        <dbReference type="RuleBase" id="RU003784"/>
    </source>
</evidence>
<dbReference type="EC" id="2.5.1.75" evidence="10"/>
<dbReference type="GO" id="GO:0052381">
    <property type="term" value="F:tRNA dimethylallyltransferase activity"/>
    <property type="evidence" value="ECO:0007669"/>
    <property type="project" value="UniProtKB-UniRule"/>
</dbReference>
<evidence type="ECO:0000256" key="11">
    <source>
        <dbReference type="RuleBase" id="RU003783"/>
    </source>
</evidence>
<comment type="cofactor">
    <cofactor evidence="1 10">
        <name>Mg(2+)</name>
        <dbReference type="ChEBI" id="CHEBI:18420"/>
    </cofactor>
</comment>
<comment type="subunit">
    <text evidence="10">Monomer.</text>
</comment>
<dbReference type="InterPro" id="IPR027417">
    <property type="entry name" value="P-loop_NTPase"/>
</dbReference>
<keyword evidence="5 10" id="KW-0819">tRNA processing</keyword>
<evidence type="ECO:0000256" key="3">
    <source>
        <dbReference type="ARBA" id="ARBA00005842"/>
    </source>
</evidence>
<name>A0A921MDR5_9MICO</name>
<evidence type="ECO:0000256" key="8">
    <source>
        <dbReference type="ARBA" id="ARBA00022842"/>
    </source>
</evidence>
<dbReference type="Gene3D" id="3.40.50.300">
    <property type="entry name" value="P-loop containing nucleotide triphosphate hydrolases"/>
    <property type="match status" value="1"/>
</dbReference>
<dbReference type="InterPro" id="IPR039657">
    <property type="entry name" value="Dimethylallyltransferase"/>
</dbReference>
<reference evidence="14" key="2">
    <citation type="submission" date="2021-09" db="EMBL/GenBank/DDBJ databases">
        <authorList>
            <person name="Gilroy R."/>
        </authorList>
    </citation>
    <scope>NUCLEOTIDE SEQUENCE</scope>
    <source>
        <strain evidence="14">ChiGjej5B5-7349</strain>
    </source>
</reference>
<evidence type="ECO:0000256" key="10">
    <source>
        <dbReference type="HAMAP-Rule" id="MF_00185"/>
    </source>
</evidence>
<comment type="function">
    <text evidence="2 10 12">Catalyzes the transfer of a dimethylallyl group onto the adenine at position 37 in tRNAs that read codons beginning with uridine, leading to the formation of N6-(dimethylallyl)adenosine (i(6)A).</text>
</comment>
<dbReference type="InterPro" id="IPR018022">
    <property type="entry name" value="IPT"/>
</dbReference>
<sequence length="302" mass="32940">MTESTRPLVTVVGATATGKSDLGIALAQANGGEIVNGDALQLYRGMDIGTAKLPAHERGGIPHHLIDVLDVDETSTVVDFQARARTAIAQIDARGAQPVLVGGSGLYVRAVTDDLRFPGTDPDVRARLEAEARSTGSGTLHARLAQRDPEAAATIAPGDARRVVRALEVIEITGEPFTAFLPDYTTVRPTVQIGLVLDRALLHDRIERRVHRMWEDGWVEEVEDLTARGLVRDSTAGQAIGYAEIMDHLDGSLTRAQAIERTIVRTRQFAKRQETWFRRDPRITVLPADDPDLVDRALRIAP</sequence>
<evidence type="ECO:0000256" key="13">
    <source>
        <dbReference type="RuleBase" id="RU003785"/>
    </source>
</evidence>
<comment type="caution">
    <text evidence="10">Lacks conserved residue(s) required for the propagation of feature annotation.</text>
</comment>
<dbReference type="GO" id="GO:0005524">
    <property type="term" value="F:ATP binding"/>
    <property type="evidence" value="ECO:0007669"/>
    <property type="project" value="UniProtKB-UniRule"/>
</dbReference>
<dbReference type="PANTHER" id="PTHR11088">
    <property type="entry name" value="TRNA DIMETHYLALLYLTRANSFERASE"/>
    <property type="match status" value="1"/>
</dbReference>
<gene>
    <name evidence="10 14" type="primary">miaA</name>
    <name evidence="14" type="ORF">K8V08_07175</name>
</gene>